<reference evidence="2" key="1">
    <citation type="submission" date="2016-11" db="EMBL/GenBank/DDBJ databases">
        <authorList>
            <person name="Varghese N."/>
            <person name="Submissions S."/>
        </authorList>
    </citation>
    <scope>NUCLEOTIDE SEQUENCE [LARGE SCALE GENOMIC DNA]</scope>
    <source>
        <strain evidence="2">DSM 22623</strain>
    </source>
</reference>
<evidence type="ECO:0000313" key="2">
    <source>
        <dbReference type="Proteomes" id="UP000184432"/>
    </source>
</evidence>
<dbReference type="AlphaFoldDB" id="A0A1M6B1P8"/>
<sequence length="75" mass="9000">MKGLVKKYTLRGLDPLYRDIILHQSLSERLEYCQSLLYRTQEDICLLNFLGNHRKQKRLLKAIKAEIHLIYKLLE</sequence>
<dbReference type="RefSeq" id="WP_139241898.1">
    <property type="nucleotide sequence ID" value="NZ_FQYP01000001.1"/>
</dbReference>
<name>A0A1M6B1P8_9FLAO</name>
<dbReference type="STRING" id="570521.SAMN04488508_101582"/>
<protein>
    <submittedName>
        <fullName evidence="1">Uncharacterized protein</fullName>
    </submittedName>
</protein>
<keyword evidence="2" id="KW-1185">Reference proteome</keyword>
<gene>
    <name evidence="1" type="ORF">SAMN04488508_101582</name>
</gene>
<dbReference type="EMBL" id="FQYP01000001">
    <property type="protein sequence ID" value="SHI42597.1"/>
    <property type="molecule type" value="Genomic_DNA"/>
</dbReference>
<dbReference type="Proteomes" id="UP000184432">
    <property type="component" value="Unassembled WGS sequence"/>
</dbReference>
<evidence type="ECO:0000313" key="1">
    <source>
        <dbReference type="EMBL" id="SHI42597.1"/>
    </source>
</evidence>
<accession>A0A1M6B1P8</accession>
<proteinExistence type="predicted"/>
<organism evidence="1 2">
    <name type="scientific">Aquimarina spongiae</name>
    <dbReference type="NCBI Taxonomy" id="570521"/>
    <lineage>
        <taxon>Bacteria</taxon>
        <taxon>Pseudomonadati</taxon>
        <taxon>Bacteroidota</taxon>
        <taxon>Flavobacteriia</taxon>
        <taxon>Flavobacteriales</taxon>
        <taxon>Flavobacteriaceae</taxon>
        <taxon>Aquimarina</taxon>
    </lineage>
</organism>
<dbReference type="OrthoDB" id="1451111at2"/>